<dbReference type="Proteomes" id="UP000006447">
    <property type="component" value="Unassembled WGS sequence"/>
</dbReference>
<evidence type="ECO:0000313" key="2">
    <source>
        <dbReference type="Proteomes" id="UP000006447"/>
    </source>
</evidence>
<evidence type="ECO:0000313" key="1">
    <source>
        <dbReference type="EMBL" id="EID76965.1"/>
    </source>
</evidence>
<gene>
    <name evidence="1" type="ORF">W59_25611</name>
</gene>
<dbReference type="PATRIC" id="fig|1165867.3.peg.5230"/>
<comment type="caution">
    <text evidence="1">The sequence shown here is derived from an EMBL/GenBank/DDBJ whole genome shotgun (WGS) entry which is preliminary data.</text>
</comment>
<name>I0WKP9_RHOOP</name>
<reference evidence="1 2" key="1">
    <citation type="journal article" date="2012" name="J. Bacteriol.">
        <title>Draft genome sequence of the nitrophenol-degrading actinomycete Rhodococcus imtechensis RKJ300.</title>
        <authorList>
            <person name="Vikram S."/>
            <person name="Kumar S."/>
            <person name="Subramanian S."/>
            <person name="Raghava G.P."/>
        </authorList>
    </citation>
    <scope>NUCLEOTIDE SEQUENCE [LARGE SCALE GENOMIC DNA]</scope>
    <source>
        <strain evidence="1 2">RKJ300</strain>
    </source>
</reference>
<organism evidence="1 2">
    <name type="scientific">Rhodococcus opacus RKJ300 = JCM 13270</name>
    <dbReference type="NCBI Taxonomy" id="1165867"/>
    <lineage>
        <taxon>Bacteria</taxon>
        <taxon>Bacillati</taxon>
        <taxon>Actinomycetota</taxon>
        <taxon>Actinomycetes</taxon>
        <taxon>Mycobacteriales</taxon>
        <taxon>Nocardiaceae</taxon>
        <taxon>Rhodococcus</taxon>
    </lineage>
</organism>
<dbReference type="EMBL" id="AJJH01000141">
    <property type="protein sequence ID" value="EID76965.1"/>
    <property type="molecule type" value="Genomic_DNA"/>
</dbReference>
<sequence length="121" mass="13711">MTSSDGSDLATRRRDAQRVVKHLQFLAENYVDQALVKEALLRGLTQSDTAKLLGMSKKTVNTHARVPFMRYAAAIDSRIDDLRRTDREFFAYVWGSDEAANAAVARCKQYDRERLLVESDG</sequence>
<dbReference type="AlphaFoldDB" id="I0WKP9"/>
<proteinExistence type="predicted"/>
<dbReference type="RefSeq" id="WP_007299571.1">
    <property type="nucleotide sequence ID" value="NZ_AJJH01000141.1"/>
</dbReference>
<protein>
    <submittedName>
        <fullName evidence="1">Uncharacterized protein</fullName>
    </submittedName>
</protein>
<accession>I0WKP9</accession>